<dbReference type="NCBIfam" id="NF003793">
    <property type="entry name" value="PRK05382.1"/>
    <property type="match status" value="1"/>
</dbReference>
<feature type="binding site" evidence="11">
    <location>
        <begin position="125"/>
        <end position="127"/>
    </location>
    <ligand>
        <name>FMN</name>
        <dbReference type="ChEBI" id="CHEBI:58210"/>
    </ligand>
</feature>
<evidence type="ECO:0000256" key="8">
    <source>
        <dbReference type="ARBA" id="ARBA00022857"/>
    </source>
</evidence>
<dbReference type="EC" id="4.2.3.5" evidence="3 11"/>
<evidence type="ECO:0000313" key="12">
    <source>
        <dbReference type="EMBL" id="EHL20204.1"/>
    </source>
</evidence>
<dbReference type="Gene3D" id="3.60.150.10">
    <property type="entry name" value="Chorismate synthase AroC"/>
    <property type="match status" value="1"/>
</dbReference>
<comment type="similarity">
    <text evidence="2 11">Belongs to the chorismate synthase family.</text>
</comment>
<dbReference type="InterPro" id="IPR020541">
    <property type="entry name" value="Chorismate_synthase_CS"/>
</dbReference>
<gene>
    <name evidence="11" type="primary">aroC</name>
    <name evidence="12" type="ORF">HMPREF9628_00049</name>
</gene>
<evidence type="ECO:0000256" key="6">
    <source>
        <dbReference type="ARBA" id="ARBA00022643"/>
    </source>
</evidence>
<dbReference type="Proteomes" id="UP000003379">
    <property type="component" value="Unassembled WGS sequence"/>
</dbReference>
<evidence type="ECO:0000256" key="1">
    <source>
        <dbReference type="ARBA" id="ARBA00005044"/>
    </source>
</evidence>
<comment type="subunit">
    <text evidence="11">Homotetramer.</text>
</comment>
<dbReference type="STRING" id="796937.HMPREF9630_01142"/>
<evidence type="ECO:0000256" key="10">
    <source>
        <dbReference type="ARBA" id="ARBA00023239"/>
    </source>
</evidence>
<dbReference type="PANTHER" id="PTHR21085:SF0">
    <property type="entry name" value="CHORISMATE SYNTHASE"/>
    <property type="match status" value="1"/>
</dbReference>
<feature type="binding site" evidence="11">
    <location>
        <position position="47"/>
    </location>
    <ligand>
        <name>NADP(+)</name>
        <dbReference type="ChEBI" id="CHEBI:58349"/>
    </ligand>
</feature>
<keyword evidence="8 11" id="KW-0521">NADP</keyword>
<feature type="binding site" evidence="11">
    <location>
        <position position="287"/>
    </location>
    <ligand>
        <name>FMN</name>
        <dbReference type="ChEBI" id="CHEBI:58210"/>
    </ligand>
</feature>
<feature type="binding site" evidence="11">
    <location>
        <position position="53"/>
    </location>
    <ligand>
        <name>NADP(+)</name>
        <dbReference type="ChEBI" id="CHEBI:58349"/>
    </ligand>
</feature>
<evidence type="ECO:0000256" key="11">
    <source>
        <dbReference type="HAMAP-Rule" id="MF_00300"/>
    </source>
</evidence>
<feature type="binding site" evidence="11">
    <location>
        <position position="329"/>
    </location>
    <ligand>
        <name>FMN</name>
        <dbReference type="ChEBI" id="CHEBI:58210"/>
    </ligand>
</feature>
<evidence type="ECO:0000256" key="5">
    <source>
        <dbReference type="ARBA" id="ARBA00022630"/>
    </source>
</evidence>
<keyword evidence="4 11" id="KW-0028">Amino-acid biosynthesis</keyword>
<dbReference type="PANTHER" id="PTHR21085">
    <property type="entry name" value="CHORISMATE SYNTHASE"/>
    <property type="match status" value="1"/>
</dbReference>
<keyword evidence="10 11" id="KW-0456">Lyase</keyword>
<dbReference type="NCBIfam" id="TIGR00033">
    <property type="entry name" value="aroC"/>
    <property type="match status" value="1"/>
</dbReference>
<dbReference type="GO" id="GO:0009073">
    <property type="term" value="P:aromatic amino acid family biosynthetic process"/>
    <property type="evidence" value="ECO:0007669"/>
    <property type="project" value="UniProtKB-KW"/>
</dbReference>
<dbReference type="GO" id="GO:0009423">
    <property type="term" value="P:chorismate biosynthetic process"/>
    <property type="evidence" value="ECO:0007669"/>
    <property type="project" value="UniProtKB-UniRule"/>
</dbReference>
<comment type="pathway">
    <text evidence="1 11">Metabolic intermediate biosynthesis; chorismate biosynthesis; chorismate from D-erythrose 4-phosphate and phosphoenolpyruvate: step 7/7.</text>
</comment>
<dbReference type="HAMAP" id="MF_00300">
    <property type="entry name" value="Chorismate_synth"/>
    <property type="match status" value="1"/>
</dbReference>
<dbReference type="InterPro" id="IPR035904">
    <property type="entry name" value="Chorismate_synth_AroC_sf"/>
</dbReference>
<reference evidence="12 13" key="1">
    <citation type="submission" date="2011-08" db="EMBL/GenBank/DDBJ databases">
        <title>The Genome Sequence of Eubacteriaceae bacterium CM5.</title>
        <authorList>
            <consortium name="The Broad Institute Genome Sequencing Platform"/>
            <person name="Earl A."/>
            <person name="Ward D."/>
            <person name="Feldgarden M."/>
            <person name="Gevers D."/>
            <person name="Sizova M."/>
            <person name="Hazen A."/>
            <person name="Epstein S."/>
            <person name="Young S.K."/>
            <person name="Zeng Q."/>
            <person name="Gargeya S."/>
            <person name="Fitzgerald M."/>
            <person name="Haas B."/>
            <person name="Abouelleil A."/>
            <person name="Alvarado L."/>
            <person name="Arachchi H.M."/>
            <person name="Berlin A."/>
            <person name="Brown A."/>
            <person name="Chapman S.B."/>
            <person name="Chen Z."/>
            <person name="Dunbar C."/>
            <person name="Freedman E."/>
            <person name="Gearin G."/>
            <person name="Gellesch M."/>
            <person name="Goldberg J."/>
            <person name="Griggs A."/>
            <person name="Gujja S."/>
            <person name="Heiman D."/>
            <person name="Howarth C."/>
            <person name="Larson L."/>
            <person name="Lui A."/>
            <person name="MacDonald P.J.P."/>
            <person name="Montmayeur A."/>
            <person name="Murphy C."/>
            <person name="Neiman D."/>
            <person name="Pearson M."/>
            <person name="Priest M."/>
            <person name="Roberts A."/>
            <person name="Saif S."/>
            <person name="Shea T."/>
            <person name="Shenoy N."/>
            <person name="Sisk P."/>
            <person name="Stolte C."/>
            <person name="Sykes S."/>
            <person name="Wortman J."/>
            <person name="Nusbaum C."/>
            <person name="Birren B."/>
        </authorList>
    </citation>
    <scope>NUCLEOTIDE SEQUENCE [LARGE SCALE GENOMIC DNA]</scope>
    <source>
        <strain evidence="12 13">CM5</strain>
    </source>
</reference>
<proteinExistence type="inferred from homology"/>
<comment type="caution">
    <text evidence="11">Lacks conserved residue(s) required for the propagation of feature annotation.</text>
</comment>
<comment type="cofactor">
    <cofactor evidence="11">
        <name>FMNH2</name>
        <dbReference type="ChEBI" id="CHEBI:57618"/>
    </cofactor>
    <text evidence="11">Reduced FMN (FMNH(2)).</text>
</comment>
<organism evidence="12 13">
    <name type="scientific">Peptoanaerobacter stomatis</name>
    <dbReference type="NCBI Taxonomy" id="796937"/>
    <lineage>
        <taxon>Bacteria</taxon>
        <taxon>Bacillati</taxon>
        <taxon>Bacillota</taxon>
        <taxon>Clostridia</taxon>
        <taxon>Peptostreptococcales</taxon>
        <taxon>Filifactoraceae</taxon>
        <taxon>Peptoanaerobacter</taxon>
    </lineage>
</organism>
<protein>
    <recommendedName>
        <fullName evidence="3 11">Chorismate synthase</fullName>
        <shortName evidence="11">CS</shortName>
        <ecNumber evidence="3 11">4.2.3.5</ecNumber>
    </recommendedName>
    <alternativeName>
        <fullName evidence="11">5-enolpyruvylshikimate-3-phosphate phospholyase</fullName>
    </alternativeName>
</protein>
<dbReference type="GO" id="GO:0008652">
    <property type="term" value="P:amino acid biosynthetic process"/>
    <property type="evidence" value="ECO:0007669"/>
    <property type="project" value="UniProtKB-KW"/>
</dbReference>
<dbReference type="SUPFAM" id="SSF103263">
    <property type="entry name" value="Chorismate synthase, AroC"/>
    <property type="match status" value="1"/>
</dbReference>
<dbReference type="UniPathway" id="UPA00053">
    <property type="reaction ID" value="UER00090"/>
</dbReference>
<comment type="catalytic activity">
    <reaction evidence="11">
        <text>5-O-(1-carboxyvinyl)-3-phosphoshikimate = chorismate + phosphate</text>
        <dbReference type="Rhea" id="RHEA:21020"/>
        <dbReference type="ChEBI" id="CHEBI:29748"/>
        <dbReference type="ChEBI" id="CHEBI:43474"/>
        <dbReference type="ChEBI" id="CHEBI:57701"/>
        <dbReference type="EC" id="4.2.3.5"/>
    </reaction>
</comment>
<evidence type="ECO:0000256" key="4">
    <source>
        <dbReference type="ARBA" id="ARBA00022605"/>
    </source>
</evidence>
<keyword evidence="6 11" id="KW-0288">FMN</keyword>
<dbReference type="PROSITE" id="PS00789">
    <property type="entry name" value="CHORISMATE_SYNTHASE_3"/>
    <property type="match status" value="1"/>
</dbReference>
<evidence type="ECO:0000256" key="9">
    <source>
        <dbReference type="ARBA" id="ARBA00023141"/>
    </source>
</evidence>
<sequence length="362" mass="39749">MSSLIGNKLKIGLFGESHGNHIGAIVYGFPSGFEISKDELNKFLSRRKTGQNKFTTQRKETDDYEIVSGYYNDRTTGTPFAVIIKNNDVNSKDYEQLKYKMRPSHADYTGHIKYRGFEDNRGGGHFSGRITAPLCVIGGIALQILKSKGIEIYAHIKSLYDIEDLPIEKVSIEEQKKVCEKTLAFFDDEKLEEAKILLENIKKEKNSVGGIIELAVYGVKAGIGDPIFDSVESRLSSMIFGIPGVKGLEFGCGFDCAKMKGSLHNDPFEIKDSRIVTTTNNSGGINGGITNGMPIILRAAVKPTASIGLVQDTVDIKEMKNTKLEIIGRHDPAIAVRIVPVLEAAVAISMLDMILENGDILN</sequence>
<evidence type="ECO:0000256" key="2">
    <source>
        <dbReference type="ARBA" id="ARBA00008014"/>
    </source>
</evidence>
<dbReference type="AlphaFoldDB" id="G9X9V8"/>
<keyword evidence="5 11" id="KW-0285">Flavoprotein</keyword>
<comment type="function">
    <text evidence="11">Catalyzes the anti-1,4-elimination of the C-3 phosphate and the C-6 proR hydrogen from 5-enolpyruvylshikimate-3-phosphate (EPSP) to yield chorismate, which is the branch point compound that serves as the starting substrate for the three terminal pathways of aromatic amino acid biosynthesis. This reaction introduces a second double bond into the aromatic ring system.</text>
</comment>
<dbReference type="RefSeq" id="WP_009528360.1">
    <property type="nucleotide sequence ID" value="NZ_JH414596.1"/>
</dbReference>
<evidence type="ECO:0000256" key="3">
    <source>
        <dbReference type="ARBA" id="ARBA00013036"/>
    </source>
</evidence>
<evidence type="ECO:0000256" key="7">
    <source>
        <dbReference type="ARBA" id="ARBA00022827"/>
    </source>
</evidence>
<comment type="caution">
    <text evidence="12">The sequence shown here is derived from an EMBL/GenBank/DDBJ whole genome shotgun (WGS) entry which is preliminary data.</text>
</comment>
<dbReference type="InterPro" id="IPR000453">
    <property type="entry name" value="Chorismate_synth"/>
</dbReference>
<dbReference type="CDD" id="cd07304">
    <property type="entry name" value="Chorismate_synthase"/>
    <property type="match status" value="1"/>
</dbReference>
<accession>G9X9V8</accession>
<keyword evidence="7 11" id="KW-0274">FAD</keyword>
<feature type="binding site" evidence="11">
    <location>
        <begin position="302"/>
        <end position="306"/>
    </location>
    <ligand>
        <name>FMN</name>
        <dbReference type="ChEBI" id="CHEBI:58210"/>
    </ligand>
</feature>
<dbReference type="Pfam" id="PF01264">
    <property type="entry name" value="Chorismate_synt"/>
    <property type="match status" value="1"/>
</dbReference>
<dbReference type="GO" id="GO:0005829">
    <property type="term" value="C:cytosol"/>
    <property type="evidence" value="ECO:0007669"/>
    <property type="project" value="TreeGrafter"/>
</dbReference>
<dbReference type="GO" id="GO:0010181">
    <property type="term" value="F:FMN binding"/>
    <property type="evidence" value="ECO:0007669"/>
    <property type="project" value="TreeGrafter"/>
</dbReference>
<dbReference type="PIRSF" id="PIRSF001456">
    <property type="entry name" value="Chorismate_synth"/>
    <property type="match status" value="1"/>
</dbReference>
<name>G9X9V8_9FIRM</name>
<dbReference type="PATRIC" id="fig|796940.3.peg.50"/>
<keyword evidence="9 11" id="KW-0057">Aromatic amino acid biosynthesis</keyword>
<evidence type="ECO:0000313" key="13">
    <source>
        <dbReference type="Proteomes" id="UP000003379"/>
    </source>
</evidence>
<dbReference type="GO" id="GO:0004107">
    <property type="term" value="F:chorismate synthase activity"/>
    <property type="evidence" value="ECO:0007669"/>
    <property type="project" value="UniProtKB-UniRule"/>
</dbReference>
<dbReference type="HOGENOM" id="CLU_034547_0_0_9"/>
<dbReference type="EMBL" id="AFZG01000001">
    <property type="protein sequence ID" value="EHL20204.1"/>
    <property type="molecule type" value="Genomic_DNA"/>
</dbReference>